<dbReference type="PANTHER" id="PTHR38248">
    <property type="entry name" value="FUNK1 6"/>
    <property type="match status" value="1"/>
</dbReference>
<feature type="region of interest" description="Disordered" evidence="1">
    <location>
        <begin position="1"/>
        <end position="22"/>
    </location>
</feature>
<dbReference type="PROSITE" id="PS00109">
    <property type="entry name" value="PROTEIN_KINASE_TYR"/>
    <property type="match status" value="1"/>
</dbReference>
<dbReference type="Gene3D" id="1.10.510.10">
    <property type="entry name" value="Transferase(Phosphotransferase) domain 1"/>
    <property type="match status" value="1"/>
</dbReference>
<protein>
    <recommendedName>
        <fullName evidence="2">Fungal-type protein kinase domain-containing protein</fullName>
    </recommendedName>
</protein>
<dbReference type="PANTHER" id="PTHR38248:SF2">
    <property type="entry name" value="FUNK1 11"/>
    <property type="match status" value="1"/>
</dbReference>
<feature type="domain" description="Fungal-type protein kinase" evidence="2">
    <location>
        <begin position="64"/>
        <end position="232"/>
    </location>
</feature>
<dbReference type="SUPFAM" id="SSF56112">
    <property type="entry name" value="Protein kinase-like (PK-like)"/>
    <property type="match status" value="1"/>
</dbReference>
<dbReference type="AlphaFoldDB" id="A0A8H8CQ96"/>
<dbReference type="Pfam" id="PF17667">
    <property type="entry name" value="Pkinase_fungal"/>
    <property type="match status" value="1"/>
</dbReference>
<evidence type="ECO:0000313" key="3">
    <source>
        <dbReference type="EMBL" id="KAG5173733.1"/>
    </source>
</evidence>
<dbReference type="OrthoDB" id="2747778at2759"/>
<evidence type="ECO:0000259" key="2">
    <source>
        <dbReference type="Pfam" id="PF17667"/>
    </source>
</evidence>
<comment type="caution">
    <text evidence="3">The sequence shown here is derived from an EMBL/GenBank/DDBJ whole genome shotgun (WGS) entry which is preliminary data.</text>
</comment>
<reference evidence="3" key="1">
    <citation type="submission" date="2021-02" db="EMBL/GenBank/DDBJ databases">
        <title>Psilocybe cubensis genome.</title>
        <authorList>
            <person name="Mckernan K.J."/>
            <person name="Crawford S."/>
            <person name="Trippe A."/>
            <person name="Kane L.T."/>
            <person name="Mclaughlin S."/>
        </authorList>
    </citation>
    <scope>NUCLEOTIDE SEQUENCE [LARGE SCALE GENOMIC DNA]</scope>
    <source>
        <strain evidence="3">MGC-MH-2018</strain>
    </source>
</reference>
<organism evidence="3">
    <name type="scientific">Psilocybe cubensis</name>
    <name type="common">Psychedelic mushroom</name>
    <name type="synonym">Stropharia cubensis</name>
    <dbReference type="NCBI Taxonomy" id="181762"/>
    <lineage>
        <taxon>Eukaryota</taxon>
        <taxon>Fungi</taxon>
        <taxon>Dikarya</taxon>
        <taxon>Basidiomycota</taxon>
        <taxon>Agaricomycotina</taxon>
        <taxon>Agaricomycetes</taxon>
        <taxon>Agaricomycetidae</taxon>
        <taxon>Agaricales</taxon>
        <taxon>Agaricineae</taxon>
        <taxon>Strophariaceae</taxon>
        <taxon>Psilocybe</taxon>
    </lineage>
</organism>
<gene>
    <name evidence="3" type="ORF">JR316_000390</name>
</gene>
<dbReference type="EMBL" id="JAFIQS010000001">
    <property type="protein sequence ID" value="KAG5173733.1"/>
    <property type="molecule type" value="Genomic_DNA"/>
</dbReference>
<sequence length="431" mass="49286">MPQSIRTIPHTRRSTSTFKADHDMQTSSGLNFTTNSWRILGRCTTLVAAAAREERGISINIDNEDMKSLYTHTPVDSAACKWPKQHFKSNKHKLVLQERAKTIVEFRDVRELLNAFSDAIIAHGKAHDKAQILHRDIAPGNIMIRCDGHGVLLDWDLPELTSGQANEAHLFKRTVPYFSFSESVTSFLIIVRQGALHFMAYRLGGKQEKGEPVPRHNKDDDLESFFLVLYWIALRCCNHGYIIGDLKAHMKNNYYTAIVVGGKHVAPLARKDLFSNSMSIMNARFASPPLIAFLTVLHQTLRLRYLIREDHKILLISWIDAALKCKKTLTEREIALELRAKMYAQDSDYTDPTALDLSFSEIRHFIQYLKSDWASNIFVNLFGHNGEKADWEFGNSTKLLPSTQIHLTEKRKFHSIDMCTNNNDHDDDGQY</sequence>
<name>A0A8H8CQ96_PSICU</name>
<dbReference type="InterPro" id="IPR011009">
    <property type="entry name" value="Kinase-like_dom_sf"/>
</dbReference>
<evidence type="ECO:0000256" key="1">
    <source>
        <dbReference type="SAM" id="MobiDB-lite"/>
    </source>
</evidence>
<dbReference type="GO" id="GO:0004672">
    <property type="term" value="F:protein kinase activity"/>
    <property type="evidence" value="ECO:0007669"/>
    <property type="project" value="InterPro"/>
</dbReference>
<dbReference type="InterPro" id="IPR008266">
    <property type="entry name" value="Tyr_kinase_AS"/>
</dbReference>
<accession>A0A8H8CQ96</accession>
<proteinExistence type="predicted"/>
<dbReference type="InterPro" id="IPR040976">
    <property type="entry name" value="Pkinase_fungal"/>
</dbReference>